<dbReference type="SUPFAM" id="SSF56176">
    <property type="entry name" value="FAD-binding/transporter-associated domain-like"/>
    <property type="match status" value="1"/>
</dbReference>
<gene>
    <name evidence="6" type="ORF">CGW93_02550</name>
</gene>
<dbReference type="Gene3D" id="3.30.70.2740">
    <property type="match status" value="1"/>
</dbReference>
<dbReference type="InterPro" id="IPR016171">
    <property type="entry name" value="Vanillyl_alc_oxidase_C-sub2"/>
</dbReference>
<dbReference type="InterPro" id="IPR016169">
    <property type="entry name" value="FAD-bd_PCMH_sub2"/>
</dbReference>
<evidence type="ECO:0000256" key="1">
    <source>
        <dbReference type="ARBA" id="ARBA00001974"/>
    </source>
</evidence>
<evidence type="ECO:0000313" key="7">
    <source>
        <dbReference type="Proteomes" id="UP000216312"/>
    </source>
</evidence>
<evidence type="ECO:0000256" key="3">
    <source>
        <dbReference type="ARBA" id="ARBA00022827"/>
    </source>
</evidence>
<dbReference type="GO" id="GO:0071949">
    <property type="term" value="F:FAD binding"/>
    <property type="evidence" value="ECO:0007669"/>
    <property type="project" value="InterPro"/>
</dbReference>
<evidence type="ECO:0000256" key="2">
    <source>
        <dbReference type="ARBA" id="ARBA00022630"/>
    </source>
</evidence>
<proteinExistence type="predicted"/>
<dbReference type="InterPro" id="IPR006094">
    <property type="entry name" value="Oxid_FAD_bind_N"/>
</dbReference>
<keyword evidence="3" id="KW-0274">FAD</keyword>
<dbReference type="Gene3D" id="3.30.465.10">
    <property type="match status" value="1"/>
</dbReference>
<dbReference type="SUPFAM" id="SSF55103">
    <property type="entry name" value="FAD-linked oxidases, C-terminal domain"/>
    <property type="match status" value="1"/>
</dbReference>
<dbReference type="InterPro" id="IPR016166">
    <property type="entry name" value="FAD-bd_PCMH"/>
</dbReference>
<accession>A0A257LUG4</accession>
<organism evidence="6 7">
    <name type="scientific">candidate division WOR-3 bacterium 4484_18</name>
    <dbReference type="NCBI Taxonomy" id="2020626"/>
    <lineage>
        <taxon>Bacteria</taxon>
        <taxon>Bacteria division WOR-3</taxon>
    </lineage>
</organism>
<dbReference type="Pfam" id="PF01565">
    <property type="entry name" value="FAD_binding_4"/>
    <property type="match status" value="1"/>
</dbReference>
<feature type="domain" description="FAD-binding PCMH-type" evidence="5">
    <location>
        <begin position="36"/>
        <end position="215"/>
    </location>
</feature>
<dbReference type="PANTHER" id="PTHR42934:SF2">
    <property type="entry name" value="GLYCOLATE OXIDASE SUBUNIT GLCD"/>
    <property type="match status" value="1"/>
</dbReference>
<name>A0A257LUG4_UNCW3</name>
<sequence>MGKQVDIKLLESIVGKDNVSNNPAIRYVYGTDASVHQSMPDVVVQPRTIEHVQEIMRYANAELIPVIPRGAGSGMSGHTVPIDGGIILDMKRMNRILEIRPEDMYCRVEPGVVDDDLNRALKPYGMFYPPSPASSRIATIGGEIGNNASGIRSVKYGATRDYVLGMKLVLANGYLVNLGATTRVEAAGYQIHRLIVGSEGTLGIIVEATMKFIPLPKLRCLGMATFDRIEYAGDAIADIITTGAEPSMLELMDHIAIKAVNTTLNMGLPDVEAIVLFEADGKVKEAVDYEMQTMKSICEKHHGEVKAMSYDAQERTRIYAGRKKLFAALSRYKEGLACTALADDMAVPYSKMAECAKKIHEVAEKYGVIMTAYGHCGAGVMHTKILMDPTKKEQWEAAKHAVEEIYNYVHSVGGITSGEHGIAISKAPSWKKARKDLLPVMRTIKRALDPNNILNPHKLMDAPEDWLTATPLRYWVKA</sequence>
<keyword evidence="4" id="KW-0560">Oxidoreductase</keyword>
<dbReference type="InterPro" id="IPR036318">
    <property type="entry name" value="FAD-bd_PCMH-like_sf"/>
</dbReference>
<evidence type="ECO:0000313" key="6">
    <source>
        <dbReference type="EMBL" id="OYV03070.1"/>
    </source>
</evidence>
<dbReference type="PANTHER" id="PTHR42934">
    <property type="entry name" value="GLYCOLATE OXIDASE SUBUNIT GLCD"/>
    <property type="match status" value="1"/>
</dbReference>
<comment type="cofactor">
    <cofactor evidence="1">
        <name>FAD</name>
        <dbReference type="ChEBI" id="CHEBI:57692"/>
    </cofactor>
</comment>
<dbReference type="Proteomes" id="UP000216312">
    <property type="component" value="Unassembled WGS sequence"/>
</dbReference>
<dbReference type="InterPro" id="IPR016164">
    <property type="entry name" value="FAD-linked_Oxase-like_C"/>
</dbReference>
<dbReference type="Gene3D" id="1.10.45.10">
    <property type="entry name" value="Vanillyl-alcohol Oxidase, Chain A, domain 4"/>
    <property type="match status" value="1"/>
</dbReference>
<dbReference type="InterPro" id="IPR004113">
    <property type="entry name" value="FAD-bd_oxidored_4_C"/>
</dbReference>
<dbReference type="InterPro" id="IPR051914">
    <property type="entry name" value="FAD-linked_OxidoTrans_Type4"/>
</dbReference>
<dbReference type="PROSITE" id="PS51387">
    <property type="entry name" value="FAD_PCMH"/>
    <property type="match status" value="1"/>
</dbReference>
<evidence type="ECO:0000256" key="4">
    <source>
        <dbReference type="ARBA" id="ARBA00023002"/>
    </source>
</evidence>
<dbReference type="AlphaFoldDB" id="A0A257LUG4"/>
<evidence type="ECO:0000259" key="5">
    <source>
        <dbReference type="PROSITE" id="PS51387"/>
    </source>
</evidence>
<reference evidence="7" key="1">
    <citation type="submission" date="2017-07" db="EMBL/GenBank/DDBJ databases">
        <title>Novel pathways for hydrocarbon cycling and metabolic interdependencies in hydrothermal sediment communities.</title>
        <authorList>
            <person name="Dombrowski N."/>
            <person name="Seitz K."/>
            <person name="Teske A."/>
            <person name="Baker B."/>
        </authorList>
    </citation>
    <scope>NUCLEOTIDE SEQUENCE [LARGE SCALE GENOMIC DNA]</scope>
</reference>
<dbReference type="Pfam" id="PF02913">
    <property type="entry name" value="FAD-oxidase_C"/>
    <property type="match status" value="1"/>
</dbReference>
<keyword evidence="2" id="KW-0285">Flavoprotein</keyword>
<dbReference type="EMBL" id="NMUJ01000024">
    <property type="protein sequence ID" value="OYV03070.1"/>
    <property type="molecule type" value="Genomic_DNA"/>
</dbReference>
<comment type="caution">
    <text evidence="6">The sequence shown here is derived from an EMBL/GenBank/DDBJ whole genome shotgun (WGS) entry which is preliminary data.</text>
</comment>
<protein>
    <submittedName>
        <fullName evidence="6">2-hydroxy-acid oxidase</fullName>
    </submittedName>
</protein>
<dbReference type="GO" id="GO:0016491">
    <property type="term" value="F:oxidoreductase activity"/>
    <property type="evidence" value="ECO:0007669"/>
    <property type="project" value="UniProtKB-KW"/>
</dbReference>